<reference evidence="1" key="5">
    <citation type="submission" date="2024-05" db="EMBL/GenBank/DDBJ databases">
        <authorList>
            <person name="Sun Q."/>
            <person name="Zhou Y."/>
        </authorList>
    </citation>
    <scope>NUCLEOTIDE SEQUENCE</scope>
    <source>
        <strain evidence="1">CGMCC 1.12707</strain>
    </source>
</reference>
<protein>
    <submittedName>
        <fullName evidence="2">Uncharacterized protein</fullName>
    </submittedName>
</protein>
<evidence type="ECO:0000313" key="4">
    <source>
        <dbReference type="Proteomes" id="UP000650994"/>
    </source>
</evidence>
<dbReference type="SUPFAM" id="SSF55874">
    <property type="entry name" value="ATPase domain of HSP90 chaperone/DNA topoisomerase II/histidine kinase"/>
    <property type="match status" value="1"/>
</dbReference>
<gene>
    <name evidence="1" type="ORF">GCM10010984_30590</name>
    <name evidence="2" type="ORF">SAMN05443634_1034</name>
</gene>
<dbReference type="EMBL" id="FRBH01000003">
    <property type="protein sequence ID" value="SHK71092.1"/>
    <property type="molecule type" value="Genomic_DNA"/>
</dbReference>
<dbReference type="EMBL" id="BMFL01000035">
    <property type="protein sequence ID" value="GGF11441.1"/>
    <property type="molecule type" value="Genomic_DNA"/>
</dbReference>
<name>A0A1M6UPF6_9FLAO</name>
<evidence type="ECO:0000313" key="1">
    <source>
        <dbReference type="EMBL" id="GGF11441.1"/>
    </source>
</evidence>
<reference evidence="3" key="3">
    <citation type="submission" date="2016-11" db="EMBL/GenBank/DDBJ databases">
        <authorList>
            <person name="Varghese N."/>
            <person name="Submissions S."/>
        </authorList>
    </citation>
    <scope>NUCLEOTIDE SEQUENCE [LARGE SCALE GENOMIC DNA]</scope>
    <source>
        <strain evidence="3">DSM 27989</strain>
    </source>
</reference>
<reference evidence="1" key="1">
    <citation type="journal article" date="2014" name="Int. J. Syst. Evol. Microbiol.">
        <title>Complete genome of a new Firmicutes species belonging to the dominant human colonic microbiota ('Ruminococcus bicirculans') reveals two chromosomes and a selective capacity to utilize plant glucans.</title>
        <authorList>
            <consortium name="NISC Comparative Sequencing Program"/>
            <person name="Wegmann U."/>
            <person name="Louis P."/>
            <person name="Goesmann A."/>
            <person name="Henrissat B."/>
            <person name="Duncan S.H."/>
            <person name="Flint H.J."/>
        </authorList>
    </citation>
    <scope>NUCLEOTIDE SEQUENCE</scope>
    <source>
        <strain evidence="1">CGMCC 1.12707</strain>
    </source>
</reference>
<reference evidence="2" key="2">
    <citation type="submission" date="2016-11" db="EMBL/GenBank/DDBJ databases">
        <authorList>
            <person name="Jaros S."/>
            <person name="Januszkiewicz K."/>
            <person name="Wedrychowicz H."/>
        </authorList>
    </citation>
    <scope>NUCLEOTIDE SEQUENCE [LARGE SCALE GENOMIC DNA]</scope>
    <source>
        <strain evidence="2">DSM 27989</strain>
    </source>
</reference>
<keyword evidence="4" id="KW-1185">Reference proteome</keyword>
<dbReference type="AlphaFoldDB" id="A0A1M6UPF6"/>
<evidence type="ECO:0000313" key="3">
    <source>
        <dbReference type="Proteomes" id="UP000184120"/>
    </source>
</evidence>
<accession>A0A1M6UPF6</accession>
<dbReference type="Proteomes" id="UP000650994">
    <property type="component" value="Unassembled WGS sequence"/>
</dbReference>
<proteinExistence type="predicted"/>
<sequence length="410" mass="48450">MLGAIINKHTLNSMIPILDDGRNFTPLIFYTEFLPKLAEYYKNNKSEDIKFLLFQKGDTEIFSAIYRIDPISTPLLLSIIEQLSKFHKKSLELYLNNNHATIKVLGFLFRADFFKISRENKILYYNENYLGAFQGNEIRKEHIIKSYKKKDFPNIDFDFENEIQLRDHVNSIISYNVQTHFGELLYDNINTANNHNEYINILSELITNGVIHSQSTTYAMMFVDKYQTKFSISDNGIGFKNSLNSKQNLPFYYKKNEFESNTTLQFPTSINKYFIENLLEIFEILFYSSLKERKGLFDLMLNVVLHSNGYFRLHTNNCQIIISNRIFKYITSLNELRDEILESHKLFELEKISLNDYQQAIIDKKNLISKQFEKIINATIKYYSEETKFSSIRFYNVRFKGVHIEVEIPN</sequence>
<dbReference type="InterPro" id="IPR036890">
    <property type="entry name" value="HATPase_C_sf"/>
</dbReference>
<dbReference type="RefSeq" id="WP_072929845.1">
    <property type="nucleotide sequence ID" value="NZ_FRBH01000003.1"/>
</dbReference>
<reference evidence="4" key="4">
    <citation type="journal article" date="2019" name="Int. J. Syst. Evol. Microbiol.">
        <title>The Global Catalogue of Microorganisms (GCM) 10K type strain sequencing project: providing services to taxonomists for standard genome sequencing and annotation.</title>
        <authorList>
            <consortium name="The Broad Institute Genomics Platform"/>
            <consortium name="The Broad Institute Genome Sequencing Center for Infectious Disease"/>
            <person name="Wu L."/>
            <person name="Ma J."/>
        </authorList>
    </citation>
    <scope>NUCLEOTIDE SEQUENCE [LARGE SCALE GENOMIC DNA]</scope>
    <source>
        <strain evidence="4">CGMCC 1.12707</strain>
    </source>
</reference>
<evidence type="ECO:0000313" key="2">
    <source>
        <dbReference type="EMBL" id="SHK71092.1"/>
    </source>
</evidence>
<dbReference type="Proteomes" id="UP000184120">
    <property type="component" value="Unassembled WGS sequence"/>
</dbReference>
<organism evidence="2 3">
    <name type="scientific">Chishuiella changwenlii</name>
    <dbReference type="NCBI Taxonomy" id="1434701"/>
    <lineage>
        <taxon>Bacteria</taxon>
        <taxon>Pseudomonadati</taxon>
        <taxon>Bacteroidota</taxon>
        <taxon>Flavobacteriia</taxon>
        <taxon>Flavobacteriales</taxon>
        <taxon>Weeksellaceae</taxon>
        <taxon>Chishuiella</taxon>
    </lineage>
</organism>
<dbReference type="STRING" id="1434701.SAMN05443634_1034"/>